<dbReference type="GO" id="GO:0005524">
    <property type="term" value="F:ATP binding"/>
    <property type="evidence" value="ECO:0007669"/>
    <property type="project" value="UniProtKB-KW"/>
</dbReference>
<dbReference type="PANTHER" id="PTHR34704:SF2">
    <property type="entry name" value="ATPASE"/>
    <property type="match status" value="1"/>
</dbReference>
<dbReference type="SUPFAM" id="SSF52540">
    <property type="entry name" value="P-loop containing nucleoside triphosphate hydrolases"/>
    <property type="match status" value="1"/>
</dbReference>
<name>A0ABP8TQL2_9ACTN</name>
<dbReference type="Gene3D" id="3.40.50.300">
    <property type="entry name" value="P-loop containing nucleotide triphosphate hydrolases"/>
    <property type="match status" value="1"/>
</dbReference>
<keyword evidence="2" id="KW-1185">Reference proteome</keyword>
<dbReference type="Proteomes" id="UP001500212">
    <property type="component" value="Unassembled WGS sequence"/>
</dbReference>
<sequence length="481" mass="53127">MIAKPDHLFDRDYEWRHLAAFVSREPDRPQLGVVSGRRRQGKTYLLEALTRECDGFYFGATEATETESLALFANALSEYLDAPVPLRFTGWDEAVTYLFSVAASLRGPVVIDEFSYLCKASPALPSILQRELDRGVSRHTPISILLCGSAMSVMGGLLGGSAPLRGRANLELVLRPFEYPLAARFWGVTGPRLAVLLHAIVGGTPAYRRFVNDRSPDGLDDFDDWVLETVLDPGTPLFREARYLLEEEADVRDTALYHSILAAVASGNNTRGGIAGYIGRKAADIGHHLNVLEDSCLIRRDADLFRRGRSRYRIAEPLIVFYEVVMRPRWGLLESGRAGPIWADAAPRFSSQVVGPHFEQMCREFAMLAPSRFFGDLPGDVGAGVVSGGREQIEVDVVVLGPAIPGEPRRVLSLGECKWGEAMGVRHVDRLRRARDLLGGRGYDVRDTVLACYSGIGFDERLQDNSDSIALIGLDTLYEVD</sequence>
<dbReference type="InterPro" id="IPR027417">
    <property type="entry name" value="P-loop_NTPase"/>
</dbReference>
<dbReference type="EMBL" id="BAABHJ010000023">
    <property type="protein sequence ID" value="GAA4614151.1"/>
    <property type="molecule type" value="Genomic_DNA"/>
</dbReference>
<protein>
    <submittedName>
        <fullName evidence="1">ATP-binding protein</fullName>
    </submittedName>
</protein>
<reference evidence="2" key="1">
    <citation type="journal article" date="2019" name="Int. J. Syst. Evol. Microbiol.">
        <title>The Global Catalogue of Microorganisms (GCM) 10K type strain sequencing project: providing services to taxonomists for standard genome sequencing and annotation.</title>
        <authorList>
            <consortium name="The Broad Institute Genomics Platform"/>
            <consortium name="The Broad Institute Genome Sequencing Center for Infectious Disease"/>
            <person name="Wu L."/>
            <person name="Ma J."/>
        </authorList>
    </citation>
    <scope>NUCLEOTIDE SEQUENCE [LARGE SCALE GENOMIC DNA]</scope>
    <source>
        <strain evidence="2">JCM 17938</strain>
    </source>
</reference>
<accession>A0ABP8TQL2</accession>
<comment type="caution">
    <text evidence="1">The sequence shown here is derived from an EMBL/GenBank/DDBJ whole genome shotgun (WGS) entry which is preliminary data.</text>
</comment>
<gene>
    <name evidence="1" type="ORF">GCM10023195_61670</name>
</gene>
<evidence type="ECO:0000313" key="1">
    <source>
        <dbReference type="EMBL" id="GAA4614151.1"/>
    </source>
</evidence>
<organism evidence="1 2">
    <name type="scientific">Actinoallomurus liliacearum</name>
    <dbReference type="NCBI Taxonomy" id="1080073"/>
    <lineage>
        <taxon>Bacteria</taxon>
        <taxon>Bacillati</taxon>
        <taxon>Actinomycetota</taxon>
        <taxon>Actinomycetes</taxon>
        <taxon>Streptosporangiales</taxon>
        <taxon>Thermomonosporaceae</taxon>
        <taxon>Actinoallomurus</taxon>
    </lineage>
</organism>
<evidence type="ECO:0000313" key="2">
    <source>
        <dbReference type="Proteomes" id="UP001500212"/>
    </source>
</evidence>
<dbReference type="PANTHER" id="PTHR34704">
    <property type="entry name" value="ATPASE"/>
    <property type="match status" value="1"/>
</dbReference>
<proteinExistence type="predicted"/>
<dbReference type="RefSeq" id="WP_345362350.1">
    <property type="nucleotide sequence ID" value="NZ_BAABHJ010000023.1"/>
</dbReference>
<keyword evidence="1" id="KW-0547">Nucleotide-binding</keyword>
<keyword evidence="1" id="KW-0067">ATP-binding</keyword>